<comment type="similarity">
    <text evidence="1">Belongs to the 'phage' integrase family.</text>
</comment>
<comment type="caution">
    <text evidence="5">The sequence shown here is derived from an EMBL/GenBank/DDBJ whole genome shotgun (WGS) entry which is preliminary data.</text>
</comment>
<keyword evidence="2" id="KW-0238">DNA-binding</keyword>
<dbReference type="GO" id="GO:0003677">
    <property type="term" value="F:DNA binding"/>
    <property type="evidence" value="ECO:0007669"/>
    <property type="project" value="UniProtKB-KW"/>
</dbReference>
<sequence length="414" mass="48635">MRNTFKVLFYIKKNAPLRNGNTPIMGRITINGQRTQLSTQLSVNPNLWDVSMGRAAGRSAVASHVNEQLSQIRFHIERCYNTLFYEHALVTPKMVKEMYFGNDQRNETLLAFFRHHNEEFSRMVGISRSKTTYYKYRCVYKHLENYVNDKFNRKDLLFKELDKEFLTGFHHYIAQECGHKKNTTWIYMIAFKHILMLARSRGHMAKDLFANYKLRSEFVARNYLSMTEIRKLIRLDLDDMTLQLVRDAFLFSCFTGLSYIDLCTLTPQHIQQDGKQLWISTTRRKTGSAVNVRIFAIPYTILLKYKPMQRNARIFRLPSNGWCNICLERIMSLAGIPRHITFHSARHTFATTITLSQGMAIETISKLLGHKNIRTTQIYATITHSKLDGDMERLSKRLDTLYRDTDLEKVRERL</sequence>
<dbReference type="Proteomes" id="UP000323567">
    <property type="component" value="Unassembled WGS sequence"/>
</dbReference>
<dbReference type="InterPro" id="IPR010998">
    <property type="entry name" value="Integrase_recombinase_N"/>
</dbReference>
<reference evidence="5 6" key="1">
    <citation type="journal article" date="2019" name="Nat. Med.">
        <title>A library of human gut bacterial isolates paired with longitudinal multiomics data enables mechanistic microbiome research.</title>
        <authorList>
            <person name="Poyet M."/>
            <person name="Groussin M."/>
            <person name="Gibbons S.M."/>
            <person name="Avila-Pacheco J."/>
            <person name="Jiang X."/>
            <person name="Kearney S.M."/>
            <person name="Perrotta A.R."/>
            <person name="Berdy B."/>
            <person name="Zhao S."/>
            <person name="Lieberman T.D."/>
            <person name="Swanson P.K."/>
            <person name="Smith M."/>
            <person name="Roesemann S."/>
            <person name="Alexander J.E."/>
            <person name="Rich S.A."/>
            <person name="Livny J."/>
            <person name="Vlamakis H."/>
            <person name="Clish C."/>
            <person name="Bullock K."/>
            <person name="Deik A."/>
            <person name="Scott J."/>
            <person name="Pierce K.A."/>
            <person name="Xavier R.J."/>
            <person name="Alm E.J."/>
        </authorList>
    </citation>
    <scope>NUCLEOTIDE SEQUENCE [LARGE SCALE GENOMIC DNA]</scope>
    <source>
        <strain evidence="5 6">BIOML-A2</strain>
    </source>
</reference>
<protein>
    <submittedName>
        <fullName evidence="5">Site-specific integrase</fullName>
    </submittedName>
</protein>
<accession>A0A5B3G165</accession>
<organism evidence="5 6">
    <name type="scientific">Alistipes shahii</name>
    <dbReference type="NCBI Taxonomy" id="328814"/>
    <lineage>
        <taxon>Bacteria</taxon>
        <taxon>Pseudomonadati</taxon>
        <taxon>Bacteroidota</taxon>
        <taxon>Bacteroidia</taxon>
        <taxon>Bacteroidales</taxon>
        <taxon>Rikenellaceae</taxon>
        <taxon>Alistipes</taxon>
    </lineage>
</organism>
<feature type="domain" description="Tyr recombinase" evidence="4">
    <location>
        <begin position="219"/>
        <end position="399"/>
    </location>
</feature>
<dbReference type="InterPro" id="IPR050090">
    <property type="entry name" value="Tyrosine_recombinase_XerCD"/>
</dbReference>
<proteinExistence type="inferred from homology"/>
<dbReference type="AlphaFoldDB" id="A0A5B3G165"/>
<dbReference type="SUPFAM" id="SSF56349">
    <property type="entry name" value="DNA breaking-rejoining enzymes"/>
    <property type="match status" value="1"/>
</dbReference>
<dbReference type="EMBL" id="VVXK01000020">
    <property type="protein sequence ID" value="KAA2367227.1"/>
    <property type="molecule type" value="Genomic_DNA"/>
</dbReference>
<dbReference type="InterPro" id="IPR025269">
    <property type="entry name" value="SAM-like_dom"/>
</dbReference>
<dbReference type="PANTHER" id="PTHR30349">
    <property type="entry name" value="PHAGE INTEGRASE-RELATED"/>
    <property type="match status" value="1"/>
</dbReference>
<dbReference type="InterPro" id="IPR002104">
    <property type="entry name" value="Integrase_catalytic"/>
</dbReference>
<evidence type="ECO:0000256" key="3">
    <source>
        <dbReference type="ARBA" id="ARBA00023172"/>
    </source>
</evidence>
<dbReference type="Gene3D" id="1.10.443.10">
    <property type="entry name" value="Intergrase catalytic core"/>
    <property type="match status" value="1"/>
</dbReference>
<dbReference type="PROSITE" id="PS51898">
    <property type="entry name" value="TYR_RECOMBINASE"/>
    <property type="match status" value="1"/>
</dbReference>
<dbReference type="Pfam" id="PF00589">
    <property type="entry name" value="Phage_integrase"/>
    <property type="match status" value="1"/>
</dbReference>
<dbReference type="CDD" id="cd01185">
    <property type="entry name" value="INTN1_C_like"/>
    <property type="match status" value="1"/>
</dbReference>
<name>A0A5B3G165_9BACT</name>
<dbReference type="GO" id="GO:0015074">
    <property type="term" value="P:DNA integration"/>
    <property type="evidence" value="ECO:0007669"/>
    <property type="project" value="InterPro"/>
</dbReference>
<dbReference type="InterPro" id="IPR013762">
    <property type="entry name" value="Integrase-like_cat_sf"/>
</dbReference>
<gene>
    <name evidence="5" type="ORF">F2Y13_12110</name>
</gene>
<evidence type="ECO:0000256" key="1">
    <source>
        <dbReference type="ARBA" id="ARBA00008857"/>
    </source>
</evidence>
<keyword evidence="3" id="KW-0233">DNA recombination</keyword>
<evidence type="ECO:0000313" key="6">
    <source>
        <dbReference type="Proteomes" id="UP000323567"/>
    </source>
</evidence>
<evidence type="ECO:0000313" key="5">
    <source>
        <dbReference type="EMBL" id="KAA2367227.1"/>
    </source>
</evidence>
<dbReference type="InterPro" id="IPR011010">
    <property type="entry name" value="DNA_brk_join_enz"/>
</dbReference>
<dbReference type="InterPro" id="IPR035386">
    <property type="entry name" value="Arm-DNA-bind_5"/>
</dbReference>
<dbReference type="RefSeq" id="WP_022062250.1">
    <property type="nucleotide sequence ID" value="NZ_CATYVA010000011.1"/>
</dbReference>
<dbReference type="Gene3D" id="1.10.150.130">
    <property type="match status" value="1"/>
</dbReference>
<dbReference type="Pfam" id="PF17293">
    <property type="entry name" value="Arm-DNA-bind_5"/>
    <property type="match status" value="1"/>
</dbReference>
<evidence type="ECO:0000259" key="4">
    <source>
        <dbReference type="PROSITE" id="PS51898"/>
    </source>
</evidence>
<dbReference type="Pfam" id="PF13102">
    <property type="entry name" value="Phage_int_SAM_5"/>
    <property type="match status" value="1"/>
</dbReference>
<evidence type="ECO:0000256" key="2">
    <source>
        <dbReference type="ARBA" id="ARBA00023125"/>
    </source>
</evidence>
<dbReference type="PANTHER" id="PTHR30349:SF64">
    <property type="entry name" value="PROPHAGE INTEGRASE INTD-RELATED"/>
    <property type="match status" value="1"/>
</dbReference>
<dbReference type="GO" id="GO:0006310">
    <property type="term" value="P:DNA recombination"/>
    <property type="evidence" value="ECO:0007669"/>
    <property type="project" value="UniProtKB-KW"/>
</dbReference>